<dbReference type="CDD" id="cd01347">
    <property type="entry name" value="ligand_gated_channel"/>
    <property type="match status" value="1"/>
</dbReference>
<keyword evidence="10 15" id="KW-0798">TonB box</keyword>
<evidence type="ECO:0000259" key="16">
    <source>
        <dbReference type="SMART" id="SM00965"/>
    </source>
</evidence>
<evidence type="ECO:0000256" key="1">
    <source>
        <dbReference type="ARBA" id="ARBA00004571"/>
    </source>
</evidence>
<keyword evidence="11 14" id="KW-0472">Membrane</keyword>
<dbReference type="Pfam" id="PF07715">
    <property type="entry name" value="Plug"/>
    <property type="match status" value="1"/>
</dbReference>
<feature type="domain" description="Secretin/TonB short N-terminal" evidence="16">
    <location>
        <begin position="86"/>
        <end position="137"/>
    </location>
</feature>
<keyword evidence="4 14" id="KW-1134">Transmembrane beta strand</keyword>
<proteinExistence type="inferred from homology"/>
<evidence type="ECO:0000256" key="14">
    <source>
        <dbReference type="PROSITE-ProRule" id="PRU01360"/>
    </source>
</evidence>
<dbReference type="AlphaFoldDB" id="A0A9W6NBK7"/>
<comment type="caution">
    <text evidence="17">The sequence shown here is derived from an EMBL/GenBank/DDBJ whole genome shotgun (WGS) entry which is preliminary data.</text>
</comment>
<keyword evidence="8" id="KW-0408">Iron</keyword>
<gene>
    <name evidence="17" type="ORF">GCM10017653_27870</name>
</gene>
<dbReference type="Gene3D" id="3.55.50.30">
    <property type="match status" value="1"/>
</dbReference>
<evidence type="ECO:0000256" key="12">
    <source>
        <dbReference type="ARBA" id="ARBA00023170"/>
    </source>
</evidence>
<keyword evidence="6 14" id="KW-0812">Transmembrane</keyword>
<dbReference type="PROSITE" id="PS52016">
    <property type="entry name" value="TONB_DEPENDENT_REC_3"/>
    <property type="match status" value="1"/>
</dbReference>
<dbReference type="FunFam" id="2.170.130.10:FF:000001">
    <property type="entry name" value="Catecholate siderophore TonB-dependent receptor"/>
    <property type="match status" value="1"/>
</dbReference>
<evidence type="ECO:0000313" key="18">
    <source>
        <dbReference type="Proteomes" id="UP001143330"/>
    </source>
</evidence>
<dbReference type="GO" id="GO:0009279">
    <property type="term" value="C:cell outer membrane"/>
    <property type="evidence" value="ECO:0007669"/>
    <property type="project" value="UniProtKB-SubCell"/>
</dbReference>
<dbReference type="Gene3D" id="2.170.130.10">
    <property type="entry name" value="TonB-dependent receptor, plug domain"/>
    <property type="match status" value="1"/>
</dbReference>
<dbReference type="InterPro" id="IPR011662">
    <property type="entry name" value="Secretin/TonB_short_N"/>
</dbReference>
<reference evidence="17" key="2">
    <citation type="submission" date="2023-01" db="EMBL/GenBank/DDBJ databases">
        <authorList>
            <person name="Sun Q."/>
            <person name="Evtushenko L."/>
        </authorList>
    </citation>
    <scope>NUCLEOTIDE SEQUENCE</scope>
    <source>
        <strain evidence="17">VKM B-2789</strain>
    </source>
</reference>
<sequence length="823" mass="88870">MRLRVTGGAQRLRRHYLGGTASHALVLGVAAVALGAPMQRAQAQTQAPSQASSQAAASIAPARIAFDIPAQDLNGAVLAFAQKAGVRVFFDTAKFGGRRSSAVSGTMSAQQALDALLRGTGLSYRFTAPNRVTIVDPAASAASSGETVGIELDTIAVQGSGDGTVGYVATRSTAGTKTDTPLIETPQSVSVVTRQELDDRNVQSLTQAVAYTPGVRTGQSGYDPRFDVFTIRGFDTTYSGIYRDGLRWPGANMSVFKIEPYGVENITVLRGPSSALYGLGSPGGLVDVTSKRPTEEAFGEVEVQGGNYDWWQGQFDVGGPLDKDGQWLYRLTGLLRDAGSPNTLGGGVNDMTYIAPALTWKASEQTKITFLGEYQKSETPASLPFYGWDGTGTETFSRTPGDYNSQPQEQWRVGYSAEHEFNDIFTFRQNLRYGNADTTVRYTSLYGIDPDTNIGTRGTGYVHDILDSFAVDNQVQADFVTGAVEHKLLVGLDYTYLSLDGGIGFGTASDFDFNTGQPLGPTYDPGFNYSRYKQKQNQTGLYIQEQAQLDRWILTLTGRQDWVDTKDDDLLNGTTENNDDSEFTGRVGLTYLFDNGIAPYVTYSTSFAPNLGVDINGDPFSPTTAKQIEAGVKYAPAGFDGFFTAAVFQINQENGLVTDDTNPLYQVQTGEVRARGFELEAVANLGAGLRLRGAYTYLDLTNVAGDPTTIGLTPSGQPQNAFALWADYQFQPGSKLAGLGLGAGVRYTGATWGDSLNSFENDAYTLVDAKLSYDFGVLNEKFKGWSFQVNAQNLLDEEYVTCDAGYCYLGAPRTVLAGVKYRW</sequence>
<keyword evidence="12 17" id="KW-0675">Receptor</keyword>
<name>A0A9W6NBK7_9HYPH</name>
<dbReference type="GO" id="GO:0015891">
    <property type="term" value="P:siderophore transport"/>
    <property type="evidence" value="ECO:0007669"/>
    <property type="project" value="InterPro"/>
</dbReference>
<keyword evidence="9" id="KW-0406">Ion transport</keyword>
<evidence type="ECO:0000256" key="11">
    <source>
        <dbReference type="ARBA" id="ARBA00023136"/>
    </source>
</evidence>
<dbReference type="InterPro" id="IPR039426">
    <property type="entry name" value="TonB-dep_rcpt-like"/>
</dbReference>
<keyword evidence="18" id="KW-1185">Reference proteome</keyword>
<dbReference type="Proteomes" id="UP001143330">
    <property type="component" value="Unassembled WGS sequence"/>
</dbReference>
<dbReference type="InterPro" id="IPR036942">
    <property type="entry name" value="Beta-barrel_TonB_sf"/>
</dbReference>
<evidence type="ECO:0000256" key="15">
    <source>
        <dbReference type="RuleBase" id="RU003357"/>
    </source>
</evidence>
<evidence type="ECO:0000256" key="13">
    <source>
        <dbReference type="ARBA" id="ARBA00023237"/>
    </source>
</evidence>
<evidence type="ECO:0000256" key="6">
    <source>
        <dbReference type="ARBA" id="ARBA00022692"/>
    </source>
</evidence>
<comment type="subcellular location">
    <subcellularLocation>
        <location evidence="1 14">Cell outer membrane</location>
        <topology evidence="1 14">Multi-pass membrane protein</topology>
    </subcellularLocation>
</comment>
<keyword evidence="3 14" id="KW-0813">Transport</keyword>
<dbReference type="GO" id="GO:0015344">
    <property type="term" value="F:siderophore uptake transmembrane transporter activity"/>
    <property type="evidence" value="ECO:0007669"/>
    <property type="project" value="TreeGrafter"/>
</dbReference>
<evidence type="ECO:0000256" key="2">
    <source>
        <dbReference type="ARBA" id="ARBA00009810"/>
    </source>
</evidence>
<evidence type="ECO:0000256" key="5">
    <source>
        <dbReference type="ARBA" id="ARBA00022496"/>
    </source>
</evidence>
<evidence type="ECO:0000256" key="10">
    <source>
        <dbReference type="ARBA" id="ARBA00023077"/>
    </source>
</evidence>
<evidence type="ECO:0000313" key="17">
    <source>
        <dbReference type="EMBL" id="GLK84717.1"/>
    </source>
</evidence>
<reference evidence="17" key="1">
    <citation type="journal article" date="2014" name="Int. J. Syst. Evol. Microbiol.">
        <title>Complete genome sequence of Corynebacterium casei LMG S-19264T (=DSM 44701T), isolated from a smear-ripened cheese.</title>
        <authorList>
            <consortium name="US DOE Joint Genome Institute (JGI-PGF)"/>
            <person name="Walter F."/>
            <person name="Albersmeier A."/>
            <person name="Kalinowski J."/>
            <person name="Ruckert C."/>
        </authorList>
    </citation>
    <scope>NUCLEOTIDE SEQUENCE</scope>
    <source>
        <strain evidence="17">VKM B-2789</strain>
    </source>
</reference>
<dbReference type="Pfam" id="PF07660">
    <property type="entry name" value="STN"/>
    <property type="match status" value="1"/>
</dbReference>
<dbReference type="GO" id="GO:0038023">
    <property type="term" value="F:signaling receptor activity"/>
    <property type="evidence" value="ECO:0007669"/>
    <property type="project" value="InterPro"/>
</dbReference>
<keyword evidence="13 14" id="KW-0998">Cell outer membrane</keyword>
<dbReference type="Gene3D" id="2.40.170.20">
    <property type="entry name" value="TonB-dependent receptor, beta-barrel domain"/>
    <property type="match status" value="1"/>
</dbReference>
<accession>A0A9W6NBK7</accession>
<dbReference type="SUPFAM" id="SSF56935">
    <property type="entry name" value="Porins"/>
    <property type="match status" value="1"/>
</dbReference>
<dbReference type="NCBIfam" id="TIGR01783">
    <property type="entry name" value="TonB-siderophor"/>
    <property type="match status" value="1"/>
</dbReference>
<organism evidence="17 18">
    <name type="scientific">Ancylobacter defluvii</name>
    <dbReference type="NCBI Taxonomy" id="1282440"/>
    <lineage>
        <taxon>Bacteria</taxon>
        <taxon>Pseudomonadati</taxon>
        <taxon>Pseudomonadota</taxon>
        <taxon>Alphaproteobacteria</taxon>
        <taxon>Hyphomicrobiales</taxon>
        <taxon>Xanthobacteraceae</taxon>
        <taxon>Ancylobacter</taxon>
    </lineage>
</organism>
<dbReference type="SMART" id="SM00965">
    <property type="entry name" value="STN"/>
    <property type="match status" value="1"/>
</dbReference>
<evidence type="ECO:0000256" key="7">
    <source>
        <dbReference type="ARBA" id="ARBA00022729"/>
    </source>
</evidence>
<dbReference type="InterPro" id="IPR000531">
    <property type="entry name" value="Beta-barrel_TonB"/>
</dbReference>
<dbReference type="EMBL" id="BSFM01000014">
    <property type="protein sequence ID" value="GLK84717.1"/>
    <property type="molecule type" value="Genomic_DNA"/>
</dbReference>
<evidence type="ECO:0000256" key="8">
    <source>
        <dbReference type="ARBA" id="ARBA00023004"/>
    </source>
</evidence>
<keyword evidence="7" id="KW-0732">Signal</keyword>
<dbReference type="InterPro" id="IPR037066">
    <property type="entry name" value="Plug_dom_sf"/>
</dbReference>
<dbReference type="RefSeq" id="WP_213364580.1">
    <property type="nucleotide sequence ID" value="NZ_BSFM01000014.1"/>
</dbReference>
<evidence type="ECO:0000256" key="3">
    <source>
        <dbReference type="ARBA" id="ARBA00022448"/>
    </source>
</evidence>
<dbReference type="InterPro" id="IPR012910">
    <property type="entry name" value="Plug_dom"/>
</dbReference>
<dbReference type="PANTHER" id="PTHR32552:SF68">
    <property type="entry name" value="FERRICHROME OUTER MEMBRANE TRANSPORTER_PHAGE RECEPTOR"/>
    <property type="match status" value="1"/>
</dbReference>
<evidence type="ECO:0000256" key="4">
    <source>
        <dbReference type="ARBA" id="ARBA00022452"/>
    </source>
</evidence>
<evidence type="ECO:0000256" key="9">
    <source>
        <dbReference type="ARBA" id="ARBA00023065"/>
    </source>
</evidence>
<comment type="similarity">
    <text evidence="2 14 15">Belongs to the TonB-dependent receptor family.</text>
</comment>
<dbReference type="Pfam" id="PF00593">
    <property type="entry name" value="TonB_dep_Rec_b-barrel"/>
    <property type="match status" value="1"/>
</dbReference>
<keyword evidence="5" id="KW-0410">Iron transport</keyword>
<dbReference type="PANTHER" id="PTHR32552">
    <property type="entry name" value="FERRICHROME IRON RECEPTOR-RELATED"/>
    <property type="match status" value="1"/>
</dbReference>
<protein>
    <submittedName>
        <fullName evidence="17">TonB-dependent receptor</fullName>
    </submittedName>
</protein>
<dbReference type="InterPro" id="IPR010105">
    <property type="entry name" value="TonB_sidphr_rcpt"/>
</dbReference>